<evidence type="ECO:0000313" key="3">
    <source>
        <dbReference type="EMBL" id="CZR67935.1"/>
    </source>
</evidence>
<dbReference type="Proteomes" id="UP000184330">
    <property type="component" value="Unassembled WGS sequence"/>
</dbReference>
<protein>
    <submittedName>
        <fullName evidence="3">Uncharacterized protein</fullName>
    </submittedName>
</protein>
<evidence type="ECO:0000313" key="4">
    <source>
        <dbReference type="Proteomes" id="UP000184330"/>
    </source>
</evidence>
<gene>
    <name evidence="3" type="ORF">PAC_17834</name>
</gene>
<sequence>MAPGSRQGFQPPSVSSQALGRAREGNNNGAESEHSIPLQSFAPLHHRVVAKSSANADEPRRKTTQTEIVDGELEIEQDIDIVLDEVERDDELREVQRDVDRPFDEEAQNDERCEIDRGLLGWYRIGSIVNFGISFFFDSWHAILPSSTYRTPLPDTLVDGEDAFVHQPPIAWERFRTLLFNRLIAFLGLVVWIFNISTALGYVMLMNDPTPPKPSFIIGDIVTWFLTTGMMICHGILTTGTMKDYARRLVILAIFTCFVVAVVFHFAGASNFASSFPAGITMAIMLIQIW</sequence>
<feature type="transmembrane region" description="Helical" evidence="2">
    <location>
        <begin position="183"/>
        <end position="204"/>
    </location>
</feature>
<feature type="compositionally biased region" description="Polar residues" evidence="1">
    <location>
        <begin position="7"/>
        <end position="18"/>
    </location>
</feature>
<organism evidence="3 4">
    <name type="scientific">Phialocephala subalpina</name>
    <dbReference type="NCBI Taxonomy" id="576137"/>
    <lineage>
        <taxon>Eukaryota</taxon>
        <taxon>Fungi</taxon>
        <taxon>Dikarya</taxon>
        <taxon>Ascomycota</taxon>
        <taxon>Pezizomycotina</taxon>
        <taxon>Leotiomycetes</taxon>
        <taxon>Helotiales</taxon>
        <taxon>Mollisiaceae</taxon>
        <taxon>Phialocephala</taxon>
        <taxon>Phialocephala fortinii species complex</taxon>
    </lineage>
</organism>
<dbReference type="EMBL" id="FJOG01000049">
    <property type="protein sequence ID" value="CZR67935.1"/>
    <property type="molecule type" value="Genomic_DNA"/>
</dbReference>
<reference evidence="3 4" key="1">
    <citation type="submission" date="2016-03" db="EMBL/GenBank/DDBJ databases">
        <authorList>
            <person name="Ploux O."/>
        </authorList>
    </citation>
    <scope>NUCLEOTIDE SEQUENCE [LARGE SCALE GENOMIC DNA]</scope>
    <source>
        <strain evidence="3 4">UAMH 11012</strain>
    </source>
</reference>
<keyword evidence="2" id="KW-1133">Transmembrane helix</keyword>
<proteinExistence type="predicted"/>
<accession>A0A1L7XSF5</accession>
<feature type="transmembrane region" description="Helical" evidence="2">
    <location>
        <begin position="216"/>
        <end position="237"/>
    </location>
</feature>
<evidence type="ECO:0000256" key="1">
    <source>
        <dbReference type="SAM" id="MobiDB-lite"/>
    </source>
</evidence>
<feature type="region of interest" description="Disordered" evidence="1">
    <location>
        <begin position="1"/>
        <end position="41"/>
    </location>
</feature>
<dbReference type="OrthoDB" id="3564540at2759"/>
<keyword evidence="2" id="KW-0812">Transmembrane</keyword>
<keyword evidence="4" id="KW-1185">Reference proteome</keyword>
<feature type="transmembrane region" description="Helical" evidence="2">
    <location>
        <begin position="249"/>
        <end position="266"/>
    </location>
</feature>
<keyword evidence="2" id="KW-0472">Membrane</keyword>
<dbReference type="AlphaFoldDB" id="A0A1L7XSF5"/>
<name>A0A1L7XSF5_9HELO</name>
<evidence type="ECO:0000256" key="2">
    <source>
        <dbReference type="SAM" id="Phobius"/>
    </source>
</evidence>